<keyword evidence="2" id="KW-0479">Metal-binding</keyword>
<dbReference type="InterPro" id="IPR001214">
    <property type="entry name" value="SET_dom"/>
</dbReference>
<evidence type="ECO:0000259" key="10">
    <source>
        <dbReference type="PROSITE" id="PS50280"/>
    </source>
</evidence>
<dbReference type="SUPFAM" id="SSF57903">
    <property type="entry name" value="FYVE/PHD zinc finger"/>
    <property type="match status" value="1"/>
</dbReference>
<evidence type="ECO:0000256" key="3">
    <source>
        <dbReference type="ARBA" id="ARBA00022771"/>
    </source>
</evidence>
<dbReference type="SUPFAM" id="SSF82199">
    <property type="entry name" value="SET domain"/>
    <property type="match status" value="1"/>
</dbReference>
<dbReference type="AlphaFoldDB" id="A0ABD6E584"/>
<feature type="domain" description="PHD-type" evidence="9">
    <location>
        <begin position="386"/>
        <end position="439"/>
    </location>
</feature>
<dbReference type="SMART" id="SM00249">
    <property type="entry name" value="PHD"/>
    <property type="match status" value="1"/>
</dbReference>
<evidence type="ECO:0000256" key="5">
    <source>
        <dbReference type="ARBA" id="ARBA00022853"/>
    </source>
</evidence>
<dbReference type="PROSITE" id="PS50280">
    <property type="entry name" value="SET"/>
    <property type="match status" value="1"/>
</dbReference>
<dbReference type="Gene3D" id="2.30.30.490">
    <property type="match status" value="1"/>
</dbReference>
<evidence type="ECO:0008006" key="14">
    <source>
        <dbReference type="Google" id="ProtNLM"/>
    </source>
</evidence>
<accession>A0ABD6E584</accession>
<sequence>MQIECTSSCRLDGRCTNKRIMHREGVKHLEVFHTTNGCGAGVRTMDDIAKGKFVCEYRGEVVSAETFRHRRETRYRHRKNHYALGLCSGYLIDAYDKGNIARFINHSCDPNCQIQRWTVNGQYRVGIFALRSIRRGEELTYDYNWNASDFDGITPCKCRSKNCRLFLNKNVLMSNREMDIARESRILLVRNVQRSIRRRFSHLKVERRSDSCSPSSRNAIAEPSRTSDPSSTARAFVNDIISEFCSADVLSKKQLMRFKNELSDRLSLSVASHSSSSQNAHRSFLTFLDLAEIDISNALKKLGPRIDRKRVNDLRLACSAIRKKYIHRLRRPAKNSSVACERRGSKGKRDSKVLSVRTDLAYLDSEILVGSYDPDEDSMRISTDCDSDCVRCICGIQEDDGQMIQCDRCHFWLHADCLFEKRKKAKELSEYVCQLCKSAANRTEPVDILLRPEPDYRLPGCTYYRTLVNSRQLQVRINETVYVQKLLDDTHKAILKRISSNSDKSSGEKPVFNIPAEVDVKEFHRKDLRCFRVERLFVGPEGHRFVFGCYYARPHEVYCEPGRLFYKNELFWTPLFDTLPLDAVVGRCLVLEPSVWSTGRPKRPKYKEADVFICEYQVGKNQRYFEKIPAKNRYYINTEPYNFDKFSEALPLERTFTPFVMVKPESQKTEENVHRRCHQKKISTLNEIINRLKKRSNFFTSATKDGTNDREPECKRPRR</sequence>
<evidence type="ECO:0000256" key="8">
    <source>
        <dbReference type="SAM" id="MobiDB-lite"/>
    </source>
</evidence>
<dbReference type="InterPro" id="IPR043151">
    <property type="entry name" value="BAH_sf"/>
</dbReference>
<comment type="caution">
    <text evidence="12">The sequence shown here is derived from an EMBL/GenBank/DDBJ whole genome shotgun (WGS) entry which is preliminary data.</text>
</comment>
<dbReference type="InterPro" id="IPR001965">
    <property type="entry name" value="Znf_PHD"/>
</dbReference>
<keyword evidence="6" id="KW-0539">Nucleus</keyword>
<dbReference type="InterPro" id="IPR019787">
    <property type="entry name" value="Znf_PHD-finger"/>
</dbReference>
<dbReference type="EMBL" id="JBGFUD010000312">
    <property type="protein sequence ID" value="MFH4974247.1"/>
    <property type="molecule type" value="Genomic_DNA"/>
</dbReference>
<reference evidence="12 13" key="1">
    <citation type="submission" date="2024-08" db="EMBL/GenBank/DDBJ databases">
        <title>Gnathostoma spinigerum genome.</title>
        <authorList>
            <person name="Gonzalez-Bertolin B."/>
            <person name="Monzon S."/>
            <person name="Zaballos A."/>
            <person name="Jimenez P."/>
            <person name="Dekumyoy P."/>
            <person name="Varona S."/>
            <person name="Cuesta I."/>
            <person name="Sumanam S."/>
            <person name="Adisakwattana P."/>
            <person name="Gasser R.B."/>
            <person name="Hernandez-Gonzalez A."/>
            <person name="Young N.D."/>
            <person name="Perteguer M.J."/>
        </authorList>
    </citation>
    <scope>NUCLEOTIDE SEQUENCE [LARGE SCALE GENOMIC DNA]</scope>
    <source>
        <strain evidence="12">AL3</strain>
        <tissue evidence="12">Liver</tissue>
    </source>
</reference>
<dbReference type="InterPro" id="IPR011011">
    <property type="entry name" value="Znf_FYVE_PHD"/>
</dbReference>
<comment type="subcellular location">
    <subcellularLocation>
        <location evidence="1">Nucleus</location>
    </subcellularLocation>
</comment>
<keyword evidence="5" id="KW-0156">Chromatin regulator</keyword>
<dbReference type="Pfam" id="PF01426">
    <property type="entry name" value="BAH"/>
    <property type="match status" value="1"/>
</dbReference>
<feature type="domain" description="SET" evidence="10">
    <location>
        <begin position="27"/>
        <end position="144"/>
    </location>
</feature>
<feature type="domain" description="BAH" evidence="11">
    <location>
        <begin position="510"/>
        <end position="629"/>
    </location>
</feature>
<dbReference type="PROSITE" id="PS50016">
    <property type="entry name" value="ZF_PHD_2"/>
    <property type="match status" value="1"/>
</dbReference>
<feature type="compositionally biased region" description="Polar residues" evidence="8">
    <location>
        <begin position="211"/>
        <end position="231"/>
    </location>
</feature>
<evidence type="ECO:0000256" key="1">
    <source>
        <dbReference type="ARBA" id="ARBA00004123"/>
    </source>
</evidence>
<dbReference type="GO" id="GO:0006325">
    <property type="term" value="P:chromatin organization"/>
    <property type="evidence" value="ECO:0007669"/>
    <property type="project" value="UniProtKB-KW"/>
</dbReference>
<evidence type="ECO:0000313" key="13">
    <source>
        <dbReference type="Proteomes" id="UP001608902"/>
    </source>
</evidence>
<proteinExistence type="predicted"/>
<dbReference type="GO" id="GO:0005634">
    <property type="term" value="C:nucleus"/>
    <property type="evidence" value="ECO:0007669"/>
    <property type="project" value="UniProtKB-SubCell"/>
</dbReference>
<dbReference type="Pfam" id="PF00856">
    <property type="entry name" value="SET"/>
    <property type="match status" value="1"/>
</dbReference>
<feature type="region of interest" description="Disordered" evidence="8">
    <location>
        <begin position="209"/>
        <end position="231"/>
    </location>
</feature>
<feature type="region of interest" description="Disordered" evidence="8">
    <location>
        <begin position="699"/>
        <end position="719"/>
    </location>
</feature>
<keyword evidence="13" id="KW-1185">Reference proteome</keyword>
<evidence type="ECO:0000259" key="11">
    <source>
        <dbReference type="PROSITE" id="PS51038"/>
    </source>
</evidence>
<keyword evidence="4" id="KW-0862">Zinc</keyword>
<evidence type="ECO:0000313" key="12">
    <source>
        <dbReference type="EMBL" id="MFH4974247.1"/>
    </source>
</evidence>
<protein>
    <recommendedName>
        <fullName evidence="14">Histone-lysine N-methyltransferase</fullName>
    </recommendedName>
</protein>
<name>A0ABD6E584_9BILA</name>
<dbReference type="Gene3D" id="3.30.40.10">
    <property type="entry name" value="Zinc/RING finger domain, C3HC4 (zinc finger)"/>
    <property type="match status" value="1"/>
</dbReference>
<evidence type="ECO:0000256" key="2">
    <source>
        <dbReference type="ARBA" id="ARBA00022723"/>
    </source>
</evidence>
<organism evidence="12 13">
    <name type="scientific">Gnathostoma spinigerum</name>
    <dbReference type="NCBI Taxonomy" id="75299"/>
    <lineage>
        <taxon>Eukaryota</taxon>
        <taxon>Metazoa</taxon>
        <taxon>Ecdysozoa</taxon>
        <taxon>Nematoda</taxon>
        <taxon>Chromadorea</taxon>
        <taxon>Rhabditida</taxon>
        <taxon>Spirurina</taxon>
        <taxon>Gnathostomatomorpha</taxon>
        <taxon>Gnathostomatoidea</taxon>
        <taxon>Gnathostomatidae</taxon>
        <taxon>Gnathostoma</taxon>
    </lineage>
</organism>
<dbReference type="InterPro" id="IPR013083">
    <property type="entry name" value="Znf_RING/FYVE/PHD"/>
</dbReference>
<evidence type="ECO:0000259" key="9">
    <source>
        <dbReference type="PROSITE" id="PS50016"/>
    </source>
</evidence>
<dbReference type="SMART" id="SM00439">
    <property type="entry name" value="BAH"/>
    <property type="match status" value="1"/>
</dbReference>
<evidence type="ECO:0000256" key="6">
    <source>
        <dbReference type="ARBA" id="ARBA00023242"/>
    </source>
</evidence>
<dbReference type="PANTHER" id="PTHR46147">
    <property type="entry name" value="HISTONE-LYSINE N-METHYLTRANSFERASE ASH1"/>
    <property type="match status" value="1"/>
</dbReference>
<dbReference type="InterPro" id="IPR046341">
    <property type="entry name" value="SET_dom_sf"/>
</dbReference>
<dbReference type="PROSITE" id="PS01359">
    <property type="entry name" value="ZF_PHD_1"/>
    <property type="match status" value="1"/>
</dbReference>
<evidence type="ECO:0000256" key="7">
    <source>
        <dbReference type="PROSITE-ProRule" id="PRU00146"/>
    </source>
</evidence>
<dbReference type="GO" id="GO:0008270">
    <property type="term" value="F:zinc ion binding"/>
    <property type="evidence" value="ECO:0007669"/>
    <property type="project" value="UniProtKB-KW"/>
</dbReference>
<dbReference type="PROSITE" id="PS51038">
    <property type="entry name" value="BAH"/>
    <property type="match status" value="1"/>
</dbReference>
<dbReference type="Gene3D" id="2.170.270.10">
    <property type="entry name" value="SET domain"/>
    <property type="match status" value="1"/>
</dbReference>
<dbReference type="SMART" id="SM00317">
    <property type="entry name" value="SET"/>
    <property type="match status" value="1"/>
</dbReference>
<keyword evidence="3 7" id="KW-0863">Zinc-finger</keyword>
<dbReference type="InterPro" id="IPR019786">
    <property type="entry name" value="Zinc_finger_PHD-type_CS"/>
</dbReference>
<dbReference type="PANTHER" id="PTHR46147:SF3">
    <property type="entry name" value="HISTONE-LYSINE N-METHYLTRANSFERASE ASH1"/>
    <property type="match status" value="1"/>
</dbReference>
<feature type="compositionally biased region" description="Basic and acidic residues" evidence="8">
    <location>
        <begin position="706"/>
        <end position="719"/>
    </location>
</feature>
<dbReference type="Pfam" id="PF00628">
    <property type="entry name" value="PHD"/>
    <property type="match status" value="1"/>
</dbReference>
<dbReference type="Proteomes" id="UP001608902">
    <property type="component" value="Unassembled WGS sequence"/>
</dbReference>
<evidence type="ECO:0000256" key="4">
    <source>
        <dbReference type="ARBA" id="ARBA00022833"/>
    </source>
</evidence>
<gene>
    <name evidence="12" type="ORF">AB6A40_000956</name>
</gene>
<dbReference type="InterPro" id="IPR001025">
    <property type="entry name" value="BAH_dom"/>
</dbReference>